<dbReference type="NCBIfam" id="TIGR00710">
    <property type="entry name" value="efflux_Bcr_CflA"/>
    <property type="match status" value="1"/>
</dbReference>
<feature type="transmembrane region" description="Helical" evidence="8">
    <location>
        <begin position="128"/>
        <end position="145"/>
    </location>
</feature>
<dbReference type="InterPro" id="IPR011701">
    <property type="entry name" value="MFS"/>
</dbReference>
<feature type="domain" description="Major facilitator superfamily (MFS) profile" evidence="9">
    <location>
        <begin position="33"/>
        <end position="417"/>
    </location>
</feature>
<feature type="transmembrane region" description="Helical" evidence="8">
    <location>
        <begin position="31"/>
        <end position="48"/>
    </location>
</feature>
<dbReference type="PANTHER" id="PTHR23502:SF132">
    <property type="entry name" value="POLYAMINE TRANSPORTER 2-RELATED"/>
    <property type="match status" value="1"/>
</dbReference>
<dbReference type="PANTHER" id="PTHR23502">
    <property type="entry name" value="MAJOR FACILITATOR SUPERFAMILY"/>
    <property type="match status" value="1"/>
</dbReference>
<feature type="transmembrane region" description="Helical" evidence="8">
    <location>
        <begin position="364"/>
        <end position="384"/>
    </location>
</feature>
<dbReference type="InterPro" id="IPR020846">
    <property type="entry name" value="MFS_dom"/>
</dbReference>
<dbReference type="SUPFAM" id="SSF103473">
    <property type="entry name" value="MFS general substrate transporter"/>
    <property type="match status" value="1"/>
</dbReference>
<comment type="subcellular location">
    <subcellularLocation>
        <location evidence="1 8">Cell membrane</location>
        <topology evidence="1 8">Multi-pass membrane protein</topology>
    </subcellularLocation>
</comment>
<evidence type="ECO:0000256" key="5">
    <source>
        <dbReference type="ARBA" id="ARBA00022692"/>
    </source>
</evidence>
<keyword evidence="5 8" id="KW-0812">Transmembrane</keyword>
<evidence type="ECO:0000259" key="9">
    <source>
        <dbReference type="PROSITE" id="PS50850"/>
    </source>
</evidence>
<dbReference type="InterPro" id="IPR036259">
    <property type="entry name" value="MFS_trans_sf"/>
</dbReference>
<evidence type="ECO:0000256" key="7">
    <source>
        <dbReference type="ARBA" id="ARBA00023136"/>
    </source>
</evidence>
<organism evidence="10 11">
    <name type="scientific">Salinicoccus roseus</name>
    <dbReference type="NCBI Taxonomy" id="45670"/>
    <lineage>
        <taxon>Bacteria</taxon>
        <taxon>Bacillati</taxon>
        <taxon>Bacillota</taxon>
        <taxon>Bacilli</taxon>
        <taxon>Bacillales</taxon>
        <taxon>Staphylococcaceae</taxon>
        <taxon>Salinicoccus</taxon>
    </lineage>
</organism>
<gene>
    <name evidence="10" type="ORF">F7P68_0006535</name>
</gene>
<evidence type="ECO:0000256" key="3">
    <source>
        <dbReference type="ARBA" id="ARBA00022448"/>
    </source>
</evidence>
<dbReference type="EMBL" id="JABEVU030000001">
    <property type="protein sequence ID" value="MDB0580180.1"/>
    <property type="molecule type" value="Genomic_DNA"/>
</dbReference>
<feature type="transmembrane region" description="Helical" evidence="8">
    <location>
        <begin position="185"/>
        <end position="207"/>
    </location>
</feature>
<comment type="caution">
    <text evidence="10">The sequence shown here is derived from an EMBL/GenBank/DDBJ whole genome shotgun (WGS) entry which is preliminary data.</text>
</comment>
<feature type="transmembrane region" description="Helical" evidence="8">
    <location>
        <begin position="303"/>
        <end position="323"/>
    </location>
</feature>
<keyword evidence="11" id="KW-1185">Reference proteome</keyword>
<feature type="transmembrane region" description="Helical" evidence="8">
    <location>
        <begin position="329"/>
        <end position="352"/>
    </location>
</feature>
<dbReference type="Proteomes" id="UP000527860">
    <property type="component" value="Unassembled WGS sequence"/>
</dbReference>
<feature type="transmembrane region" description="Helical" evidence="8">
    <location>
        <begin position="68"/>
        <end position="88"/>
    </location>
</feature>
<accession>A0ABT4YI11</accession>
<evidence type="ECO:0000256" key="8">
    <source>
        <dbReference type="RuleBase" id="RU365088"/>
    </source>
</evidence>
<dbReference type="CDD" id="cd17320">
    <property type="entry name" value="MFS_MdfA_MDR_like"/>
    <property type="match status" value="1"/>
</dbReference>
<dbReference type="Gene3D" id="1.20.1720.10">
    <property type="entry name" value="Multidrug resistance protein D"/>
    <property type="match status" value="1"/>
</dbReference>
<feature type="transmembrane region" description="Helical" evidence="8">
    <location>
        <begin position="273"/>
        <end position="291"/>
    </location>
</feature>
<keyword evidence="3 8" id="KW-0813">Transport</keyword>
<evidence type="ECO:0000256" key="2">
    <source>
        <dbReference type="ARBA" id="ARBA00006236"/>
    </source>
</evidence>
<proteinExistence type="inferred from homology"/>
<evidence type="ECO:0000256" key="4">
    <source>
        <dbReference type="ARBA" id="ARBA00022475"/>
    </source>
</evidence>
<feature type="transmembrane region" description="Helical" evidence="8">
    <location>
        <begin position="390"/>
        <end position="413"/>
    </location>
</feature>
<comment type="similarity">
    <text evidence="2 8">Belongs to the major facilitator superfamily. Bcr/CmlA family.</text>
</comment>
<reference evidence="11" key="1">
    <citation type="submission" date="2020-04" db="EMBL/GenBank/DDBJ databases">
        <title>Genome analysis and biological profiling of marine Cellulosimicrobium funkei MOSEL-ME6.</title>
        <authorList>
            <person name="Tanveer F."/>
            <person name="Xie Y."/>
            <person name="Shinwari Z.K."/>
        </authorList>
    </citation>
    <scope>NUCLEOTIDE SEQUENCE [LARGE SCALE GENOMIC DNA]</scope>
    <source>
        <strain evidence="11">MOSEL-ME25</strain>
    </source>
</reference>
<evidence type="ECO:0000313" key="11">
    <source>
        <dbReference type="Proteomes" id="UP000527860"/>
    </source>
</evidence>
<evidence type="ECO:0000313" key="10">
    <source>
        <dbReference type="EMBL" id="MDB0580180.1"/>
    </source>
</evidence>
<keyword evidence="6 8" id="KW-1133">Transmembrane helix</keyword>
<dbReference type="PRINTS" id="PR01035">
    <property type="entry name" value="TCRTETA"/>
</dbReference>
<keyword evidence="4 8" id="KW-1003">Cell membrane</keyword>
<feature type="transmembrane region" description="Helical" evidence="8">
    <location>
        <begin position="157"/>
        <end position="179"/>
    </location>
</feature>
<dbReference type="Pfam" id="PF07690">
    <property type="entry name" value="MFS_1"/>
    <property type="match status" value="1"/>
</dbReference>
<protein>
    <recommendedName>
        <fullName evidence="8">Bcr/CflA family efflux transporter</fullName>
    </recommendedName>
</protein>
<name>A0ABT4YI11_9STAP</name>
<sequence length="420" mass="44657">MIYWILNVVKFSERKKRCRMNVNHEEKSRKVWIVVLLGLLTAIGPLSMDMYLPALPIVASDLDTTASLAQLSLTACLIGLAAGQLIFGPLSDILGRKRPLLYTLAIYAVVSALCAFTANIWVFVLLRFIQGFTGAAGIVIARAAARDMYVGKELTKAFALLALVNGAAPILAPISGGLILNFGSWPVVFLVIAAIGVLLLLSVSFMFGETLDESNRSEGNVFAVIKTFGDLFKDKVFMGIAFTQALIMTAMFAYIAGSPFVLQNIYGVSPQQFSLIFAMNGLGIIVAAQAAGRLSSFMHEVRILLMGVLMSVTGSVVLVMVVLLELSLLPMLIALILVVSSVGLVTTTAFSLGMQNQKKSAGSASAFLGLLPFIGGAIVSPIVGMAGDKAAWPLGLVIILCSMAALIIFLGFVKQQPAID</sequence>
<dbReference type="PROSITE" id="PS50850">
    <property type="entry name" value="MFS"/>
    <property type="match status" value="1"/>
</dbReference>
<feature type="transmembrane region" description="Helical" evidence="8">
    <location>
        <begin position="100"/>
        <end position="122"/>
    </location>
</feature>
<evidence type="ECO:0000256" key="1">
    <source>
        <dbReference type="ARBA" id="ARBA00004651"/>
    </source>
</evidence>
<dbReference type="InterPro" id="IPR001958">
    <property type="entry name" value="Tet-R_TetA/multi-R_MdtG-like"/>
</dbReference>
<evidence type="ECO:0000256" key="6">
    <source>
        <dbReference type="ARBA" id="ARBA00022989"/>
    </source>
</evidence>
<reference evidence="10 11" key="2">
    <citation type="submission" date="2022-12" db="EMBL/GenBank/DDBJ databases">
        <title>Genome analysis and biological profiling of marine Salinicoccus roseus MOSEL-ME25.</title>
        <authorList>
            <person name="Mirza F.T."/>
            <person name="Xie Y."/>
            <person name="Shinwari Z.K."/>
        </authorList>
    </citation>
    <scope>NUCLEOTIDE SEQUENCE [LARGE SCALE GENOMIC DNA]</scope>
    <source>
        <strain evidence="10 11">MOSEL-ME25</strain>
    </source>
</reference>
<feature type="transmembrane region" description="Helical" evidence="8">
    <location>
        <begin position="236"/>
        <end position="261"/>
    </location>
</feature>
<keyword evidence="7 8" id="KW-0472">Membrane</keyword>
<dbReference type="InterPro" id="IPR004812">
    <property type="entry name" value="Efflux_drug-R_Bcr/CmlA"/>
</dbReference>